<dbReference type="EMBL" id="MT143348">
    <property type="protein sequence ID" value="QJA95838.1"/>
    <property type="molecule type" value="Genomic_DNA"/>
</dbReference>
<dbReference type="AlphaFoldDB" id="A0A6M3LSZ5"/>
<gene>
    <name evidence="1" type="ORF">MM415B05142_0010</name>
</gene>
<protein>
    <submittedName>
        <fullName evidence="1">Uncharacterized protein</fullName>
    </submittedName>
</protein>
<organism evidence="1">
    <name type="scientific">viral metagenome</name>
    <dbReference type="NCBI Taxonomy" id="1070528"/>
    <lineage>
        <taxon>unclassified sequences</taxon>
        <taxon>metagenomes</taxon>
        <taxon>organismal metagenomes</taxon>
    </lineage>
</organism>
<sequence length="82" mass="9653">MIGDGDVYDVESDLDYITCLGMSSNDEATLSRMASEESMRDWELDVERQLQKLWYNWHVECEDQQERVTPIPLVYRKAFGED</sequence>
<accession>A0A6M3LSZ5</accession>
<proteinExistence type="predicted"/>
<name>A0A6M3LSZ5_9ZZZZ</name>
<reference evidence="1" key="1">
    <citation type="submission" date="2020-03" db="EMBL/GenBank/DDBJ databases">
        <title>The deep terrestrial virosphere.</title>
        <authorList>
            <person name="Holmfeldt K."/>
            <person name="Nilsson E."/>
            <person name="Simone D."/>
            <person name="Lopez-Fernandez M."/>
            <person name="Wu X."/>
            <person name="de Brujin I."/>
            <person name="Lundin D."/>
            <person name="Andersson A."/>
            <person name="Bertilsson S."/>
            <person name="Dopson M."/>
        </authorList>
    </citation>
    <scope>NUCLEOTIDE SEQUENCE</scope>
    <source>
        <strain evidence="1">MM415B05142</strain>
    </source>
</reference>
<evidence type="ECO:0000313" key="1">
    <source>
        <dbReference type="EMBL" id="QJA95838.1"/>
    </source>
</evidence>